<dbReference type="Proteomes" id="UP001633002">
    <property type="component" value="Unassembled WGS sequence"/>
</dbReference>
<reference evidence="2 3" key="1">
    <citation type="submission" date="2024-09" db="EMBL/GenBank/DDBJ databases">
        <title>Chromosome-scale assembly of Riccia sorocarpa.</title>
        <authorList>
            <person name="Paukszto L."/>
        </authorList>
    </citation>
    <scope>NUCLEOTIDE SEQUENCE [LARGE SCALE GENOMIC DNA]</scope>
    <source>
        <strain evidence="2">LP-2024</strain>
        <tissue evidence="2">Aerial parts of the thallus</tissue>
    </source>
</reference>
<dbReference type="InterPro" id="IPR027417">
    <property type="entry name" value="P-loop_NTPase"/>
</dbReference>
<dbReference type="InterPro" id="IPR032675">
    <property type="entry name" value="LRR_dom_sf"/>
</dbReference>
<evidence type="ECO:0000259" key="1">
    <source>
        <dbReference type="Pfam" id="PF00931"/>
    </source>
</evidence>
<accession>A0ABD3GY24</accession>
<dbReference type="Pfam" id="PF00931">
    <property type="entry name" value="NB-ARC"/>
    <property type="match status" value="1"/>
</dbReference>
<dbReference type="Gene3D" id="1.10.8.430">
    <property type="entry name" value="Helical domain of apoptotic protease-activating factors"/>
    <property type="match status" value="1"/>
</dbReference>
<dbReference type="SUPFAM" id="SSF52058">
    <property type="entry name" value="L domain-like"/>
    <property type="match status" value="1"/>
</dbReference>
<protein>
    <recommendedName>
        <fullName evidence="1">NB-ARC domain-containing protein</fullName>
    </recommendedName>
</protein>
<dbReference type="PANTHER" id="PTHR11017:SF385">
    <property type="entry name" value="DISEASE RESISTANCE PROTEIN (TIR-NBS-LRR CLASS)-RELATED"/>
    <property type="match status" value="1"/>
</dbReference>
<dbReference type="InterPro" id="IPR044974">
    <property type="entry name" value="Disease_R_plants"/>
</dbReference>
<dbReference type="EMBL" id="JBJQOH010000006">
    <property type="protein sequence ID" value="KAL3684028.1"/>
    <property type="molecule type" value="Genomic_DNA"/>
</dbReference>
<gene>
    <name evidence="2" type="ORF">R1sor_002050</name>
</gene>
<evidence type="ECO:0000313" key="3">
    <source>
        <dbReference type="Proteomes" id="UP001633002"/>
    </source>
</evidence>
<dbReference type="SUPFAM" id="SSF52540">
    <property type="entry name" value="P-loop containing nucleoside triphosphate hydrolases"/>
    <property type="match status" value="1"/>
</dbReference>
<feature type="domain" description="NB-ARC" evidence="1">
    <location>
        <begin position="129"/>
        <end position="257"/>
    </location>
</feature>
<dbReference type="InterPro" id="IPR042197">
    <property type="entry name" value="Apaf_helical"/>
</dbReference>
<dbReference type="PRINTS" id="PR00364">
    <property type="entry name" value="DISEASERSIST"/>
</dbReference>
<dbReference type="Gene3D" id="3.40.50.300">
    <property type="entry name" value="P-loop containing nucleotide triphosphate hydrolases"/>
    <property type="match status" value="1"/>
</dbReference>
<name>A0ABD3GY24_9MARC</name>
<dbReference type="PANTHER" id="PTHR11017">
    <property type="entry name" value="LEUCINE-RICH REPEAT-CONTAINING PROTEIN"/>
    <property type="match status" value="1"/>
</dbReference>
<organism evidence="2 3">
    <name type="scientific">Riccia sorocarpa</name>
    <dbReference type="NCBI Taxonomy" id="122646"/>
    <lineage>
        <taxon>Eukaryota</taxon>
        <taxon>Viridiplantae</taxon>
        <taxon>Streptophyta</taxon>
        <taxon>Embryophyta</taxon>
        <taxon>Marchantiophyta</taxon>
        <taxon>Marchantiopsida</taxon>
        <taxon>Marchantiidae</taxon>
        <taxon>Marchantiales</taxon>
        <taxon>Ricciaceae</taxon>
        <taxon>Riccia</taxon>
    </lineage>
</organism>
<proteinExistence type="predicted"/>
<sequence length="711" mass="80547">MDLYLLGESLAYALIKLANVGQSCPVLLVGHCVGGLVLKQDIFSRFRIGERSTSTLIVEEASARFESEEFSILPGEDHFSICRPKSKHSNSFLRLLTFVDQVMQIEEIGEQIFYRTLPYTRSFVDMSGRVKNIIQHLQLDQANTSRLALVGMSGIGKTTLAKEVFISIKSRFDFVCFVEDVSDKLKSRELPELVAMHLFHSNGGTAYLQGGAAHSVWYLLKGRKVLLILDGVEDMKDINLLLDLDWCSEGSRLIITTTYPWTFGRCGFCDGLPLTVVVLGGHLSTIKEEYKWEAVLRILERAESIDDDQEKLMRKLRVSFDRLNETAQMIFLDLTLFDGYDLAVLVAAWENKFSPGEVEFSLEYLTRKSLLICDVSCWFQAEQCTDLKVSRSSKVKVHRQLRELGRSILKPPNKPIELWRGVWKRQDVEKLLTHEGKKSQVELISLERNHTSHRLQVDWDRIGRSGKLRFLQLKDVNFVGSCNIRFPSDLSLVHLINCSRESVNKLWERVTESTSWPLRGRDIEGLKKLAVLLLENCRSVRLPKNFHGLQNLKVLRIAAKDLTRLPPLFGHLPSLQSLFLNCPNLQQLPPSFLHLPELRELELIGCSSLNSLPVLVDGSSSPRFAFAPLANLTDLCIDGASSLTELPDSFGQLKSLQRLEIMQCHALKKLPEGFGDLQQLESLKIVGCKELSEMRSVEVPTRVHRSAEDVT</sequence>
<keyword evidence="3" id="KW-1185">Reference proteome</keyword>
<evidence type="ECO:0000313" key="2">
    <source>
        <dbReference type="EMBL" id="KAL3684028.1"/>
    </source>
</evidence>
<dbReference type="AlphaFoldDB" id="A0ABD3GY24"/>
<dbReference type="InterPro" id="IPR002182">
    <property type="entry name" value="NB-ARC"/>
</dbReference>
<dbReference type="Gene3D" id="3.80.10.10">
    <property type="entry name" value="Ribonuclease Inhibitor"/>
    <property type="match status" value="2"/>
</dbReference>
<comment type="caution">
    <text evidence="2">The sequence shown here is derived from an EMBL/GenBank/DDBJ whole genome shotgun (WGS) entry which is preliminary data.</text>
</comment>